<feature type="transmembrane region" description="Helical" evidence="2">
    <location>
        <begin position="272"/>
        <end position="292"/>
    </location>
</feature>
<dbReference type="EMBL" id="MDYN01000001">
    <property type="protein sequence ID" value="OQD90888.1"/>
    <property type="molecule type" value="Genomic_DNA"/>
</dbReference>
<dbReference type="STRING" id="416450.A0A1V6QNV7"/>
<protein>
    <submittedName>
        <fullName evidence="3">Uncharacterized protein</fullName>
    </submittedName>
</protein>
<evidence type="ECO:0000256" key="1">
    <source>
        <dbReference type="SAM" id="MobiDB-lite"/>
    </source>
</evidence>
<keyword evidence="2" id="KW-0472">Membrane</keyword>
<feature type="transmembrane region" description="Helical" evidence="2">
    <location>
        <begin position="108"/>
        <end position="131"/>
    </location>
</feature>
<feature type="compositionally biased region" description="Pro residues" evidence="1">
    <location>
        <begin position="357"/>
        <end position="372"/>
    </location>
</feature>
<feature type="transmembrane region" description="Helical" evidence="2">
    <location>
        <begin position="75"/>
        <end position="96"/>
    </location>
</feature>
<feature type="transmembrane region" description="Helical" evidence="2">
    <location>
        <begin position="151"/>
        <end position="176"/>
    </location>
</feature>
<accession>A0A1V6QNV7</accession>
<keyword evidence="2" id="KW-1133">Transmembrane helix</keyword>
<reference evidence="4" key="1">
    <citation type="journal article" date="2017" name="Nat. Microbiol.">
        <title>Global analysis of biosynthetic gene clusters reveals vast potential of secondary metabolite production in Penicillium species.</title>
        <authorList>
            <person name="Nielsen J.C."/>
            <person name="Grijseels S."/>
            <person name="Prigent S."/>
            <person name="Ji B."/>
            <person name="Dainat J."/>
            <person name="Nielsen K.F."/>
            <person name="Frisvad J.C."/>
            <person name="Workman M."/>
            <person name="Nielsen J."/>
        </authorList>
    </citation>
    <scope>NUCLEOTIDE SEQUENCE [LARGE SCALE GENOMIC DNA]</scope>
    <source>
        <strain evidence="4">IBT 31811</strain>
    </source>
</reference>
<feature type="transmembrane region" description="Helical" evidence="2">
    <location>
        <begin position="229"/>
        <end position="252"/>
    </location>
</feature>
<comment type="caution">
    <text evidence="3">The sequence shown here is derived from an EMBL/GenBank/DDBJ whole genome shotgun (WGS) entry which is preliminary data.</text>
</comment>
<feature type="transmembrane region" description="Helical" evidence="2">
    <location>
        <begin position="40"/>
        <end position="63"/>
    </location>
</feature>
<dbReference type="Proteomes" id="UP000191672">
    <property type="component" value="Unassembled WGS sequence"/>
</dbReference>
<feature type="compositionally biased region" description="Low complexity" evidence="1">
    <location>
        <begin position="1"/>
        <end position="18"/>
    </location>
</feature>
<keyword evidence="4" id="KW-1185">Reference proteome</keyword>
<sequence>MSPRRGGYSSYTSGYGSSPWSEETRLSLDYSYRYPNYRSLFIAGFVFHILTAVAFVAFLIWSCTIRNRGLPLKGLISALFAYILSELCSIIYEALYIADVYVTEYYRIILMLGTFFYFLATLLLFYVFWSLVHRLLGRLTDSGKPYAAVTIIHWILLGIISAVSIASWGMFVAYEVGQVTYISLEITLAWIDLDSALTIIFWLLSIEIAAWTIFVIVKAGTHRFLSKTPAISLLVGSVCWFAVNMMWAILAIRYNLEKGNSYPVYLVCAKPVIIFVFLVGTFMGIVLCCAKWSTLGVGPDKYEHAAVTGQYPPQYPPGQYPGYPENSQGQYAPAQYPPGVSSYQYPAYGHHAAEAPAPAPVPAHSPQPHSPQ</sequence>
<organism evidence="3 4">
    <name type="scientific">Penicillium antarcticum</name>
    <dbReference type="NCBI Taxonomy" id="416450"/>
    <lineage>
        <taxon>Eukaryota</taxon>
        <taxon>Fungi</taxon>
        <taxon>Dikarya</taxon>
        <taxon>Ascomycota</taxon>
        <taxon>Pezizomycotina</taxon>
        <taxon>Eurotiomycetes</taxon>
        <taxon>Eurotiomycetidae</taxon>
        <taxon>Eurotiales</taxon>
        <taxon>Aspergillaceae</taxon>
        <taxon>Penicillium</taxon>
    </lineage>
</organism>
<gene>
    <name evidence="3" type="ORF">PENANT_c001G02445</name>
</gene>
<proteinExistence type="predicted"/>
<evidence type="ECO:0000313" key="3">
    <source>
        <dbReference type="EMBL" id="OQD90888.1"/>
    </source>
</evidence>
<feature type="transmembrane region" description="Helical" evidence="2">
    <location>
        <begin position="196"/>
        <end position="217"/>
    </location>
</feature>
<evidence type="ECO:0000313" key="4">
    <source>
        <dbReference type="Proteomes" id="UP000191672"/>
    </source>
</evidence>
<name>A0A1V6QNV7_9EURO</name>
<feature type="region of interest" description="Disordered" evidence="1">
    <location>
        <begin position="318"/>
        <end position="345"/>
    </location>
</feature>
<evidence type="ECO:0000256" key="2">
    <source>
        <dbReference type="SAM" id="Phobius"/>
    </source>
</evidence>
<keyword evidence="2" id="KW-0812">Transmembrane</keyword>
<feature type="region of interest" description="Disordered" evidence="1">
    <location>
        <begin position="353"/>
        <end position="372"/>
    </location>
</feature>
<dbReference type="AlphaFoldDB" id="A0A1V6QNV7"/>
<feature type="region of interest" description="Disordered" evidence="1">
    <location>
        <begin position="1"/>
        <end position="22"/>
    </location>
</feature>